<organism evidence="18 19">
    <name type="scientific">Sparassis crispa</name>
    <dbReference type="NCBI Taxonomy" id="139825"/>
    <lineage>
        <taxon>Eukaryota</taxon>
        <taxon>Fungi</taxon>
        <taxon>Dikarya</taxon>
        <taxon>Basidiomycota</taxon>
        <taxon>Agaricomycotina</taxon>
        <taxon>Agaricomycetes</taxon>
        <taxon>Polyporales</taxon>
        <taxon>Sparassidaceae</taxon>
        <taxon>Sparassis</taxon>
    </lineage>
</organism>
<dbReference type="AlphaFoldDB" id="A0A401G778"/>
<dbReference type="UniPathway" id="UPA00222"/>
<evidence type="ECO:0000256" key="6">
    <source>
        <dbReference type="ARBA" id="ARBA00016939"/>
    </source>
</evidence>
<proteinExistence type="inferred from homology"/>
<evidence type="ECO:0000256" key="3">
    <source>
        <dbReference type="ARBA" id="ARBA00004991"/>
    </source>
</evidence>
<evidence type="ECO:0000313" key="18">
    <source>
        <dbReference type="EMBL" id="GBE78022.1"/>
    </source>
</evidence>
<dbReference type="InParanoid" id="A0A401G778"/>
<evidence type="ECO:0000256" key="8">
    <source>
        <dbReference type="ARBA" id="ARBA00022692"/>
    </source>
</evidence>
<dbReference type="PIRSF" id="PIRSF015921">
    <property type="entry name" value="FA_sphinglp_des"/>
    <property type="match status" value="1"/>
</dbReference>
<dbReference type="GeneID" id="38774939"/>
<dbReference type="GO" id="GO:0006665">
    <property type="term" value="P:sphingolipid metabolic process"/>
    <property type="evidence" value="ECO:0007669"/>
    <property type="project" value="UniProtKB-UniPathway"/>
</dbReference>
<dbReference type="CDD" id="cd03506">
    <property type="entry name" value="Delta6-FADS-like"/>
    <property type="match status" value="1"/>
</dbReference>
<keyword evidence="9" id="KW-0479">Metal-binding</keyword>
<evidence type="ECO:0000256" key="12">
    <source>
        <dbReference type="ARBA" id="ARBA00023002"/>
    </source>
</evidence>
<dbReference type="Proteomes" id="UP000287166">
    <property type="component" value="Unassembled WGS sequence"/>
</dbReference>
<dbReference type="PANTHER" id="PTHR19353:SF30">
    <property type="entry name" value="DELTA 8-(E)-SPHINGOLIPID DESATURASE"/>
    <property type="match status" value="1"/>
</dbReference>
<evidence type="ECO:0000256" key="13">
    <source>
        <dbReference type="ARBA" id="ARBA00023004"/>
    </source>
</evidence>
<keyword evidence="14" id="KW-0443">Lipid metabolism</keyword>
<dbReference type="Pfam" id="PF00487">
    <property type="entry name" value="FA_desaturase"/>
    <property type="match status" value="1"/>
</dbReference>
<dbReference type="InterPro" id="IPR036400">
    <property type="entry name" value="Cyt_B5-like_heme/steroid_sf"/>
</dbReference>
<evidence type="ECO:0000313" key="19">
    <source>
        <dbReference type="Proteomes" id="UP000287166"/>
    </source>
</evidence>
<dbReference type="PANTHER" id="PTHR19353">
    <property type="entry name" value="FATTY ACID DESATURASE 2"/>
    <property type="match status" value="1"/>
</dbReference>
<protein>
    <recommendedName>
        <fullName evidence="6">Delta 8-(E)-sphingolipid desaturase</fullName>
        <ecNumber evidence="5">1.14.19.18</ecNumber>
    </recommendedName>
</protein>
<evidence type="ECO:0000256" key="4">
    <source>
        <dbReference type="ARBA" id="ARBA00009295"/>
    </source>
</evidence>
<feature type="transmembrane region" description="Helical" evidence="16">
    <location>
        <begin position="359"/>
        <end position="377"/>
    </location>
</feature>
<comment type="pathway">
    <text evidence="3">Sphingolipid metabolism.</text>
</comment>
<accession>A0A401G778</accession>
<dbReference type="InterPro" id="IPR001199">
    <property type="entry name" value="Cyt_B5-like_heme/steroid-bd"/>
</dbReference>
<feature type="transmembrane region" description="Helical" evidence="16">
    <location>
        <begin position="242"/>
        <end position="264"/>
    </location>
</feature>
<dbReference type="OrthoDB" id="260091at2759"/>
<feature type="domain" description="Cytochrome b5 heme-binding" evidence="17">
    <location>
        <begin position="5"/>
        <end position="81"/>
    </location>
</feature>
<evidence type="ECO:0000256" key="10">
    <source>
        <dbReference type="ARBA" id="ARBA00022919"/>
    </source>
</evidence>
<evidence type="ECO:0000256" key="2">
    <source>
        <dbReference type="ARBA" id="ARBA00004760"/>
    </source>
</evidence>
<keyword evidence="11 16" id="KW-1133">Transmembrane helix</keyword>
<sequence>MGVPTTTWTRDQIAARILAGEAIFILHGKVIRVPSSWLTAHPGGTLAILHFIGRDATDEVEAFHSDETLGKMQGYAVGTVDLGPEGWFPLVPPIMNGWVRKLGKDGAEWYNEARAIKSLEDTELSPASQILLVEKDSISPCSPTLSILQPPPTPLSTKLQVQHSKAYKALHKRVVDAGLYKTPWLTGYGPEFVRYTLLGVLSAYTYSKGWIVPSAICLGLLWHQLTFFAHDLGHLGVTQNWALDRIIGIFVADLVGGLSIGWWVDNHNIHHLMTNHPSHDPDIQHLPFFAISPVFLNSLYSTYYKRVMYFDSFSKVLISIQHKLFHIVLSLARFNLYVNSYSFLAKTAFQPKRFRGGRWWWWLEIISLGVYASWYSAVVKGCGTVGRALLFVLISHVVASPVHVQIVLSHFSRSTADLGVTESFAARQLRTTVDVICPPSLAFIHGGLHLQVTHHMFPRLPRHNLLQASMLVKEFAKEQGMEFAEFGFVEGNGDVRGVLKQVADQVKIVGMVADAEIKEAMICP</sequence>
<evidence type="ECO:0000256" key="7">
    <source>
        <dbReference type="ARBA" id="ARBA00022617"/>
    </source>
</evidence>
<reference evidence="18 19" key="1">
    <citation type="journal article" date="2018" name="Sci. Rep.">
        <title>Genome sequence of the cauliflower mushroom Sparassis crispa (Hanabiratake) and its association with beneficial usage.</title>
        <authorList>
            <person name="Kiyama R."/>
            <person name="Furutani Y."/>
            <person name="Kawaguchi K."/>
            <person name="Nakanishi T."/>
        </authorList>
    </citation>
    <scope>NUCLEOTIDE SEQUENCE [LARGE SCALE GENOMIC DNA]</scope>
</reference>
<dbReference type="EMBL" id="BFAD01000001">
    <property type="protein sequence ID" value="GBE78022.1"/>
    <property type="molecule type" value="Genomic_DNA"/>
</dbReference>
<evidence type="ECO:0000256" key="16">
    <source>
        <dbReference type="SAM" id="Phobius"/>
    </source>
</evidence>
<dbReference type="SUPFAM" id="SSF55856">
    <property type="entry name" value="Cytochrome b5-like heme/steroid binding domain"/>
    <property type="match status" value="1"/>
</dbReference>
<evidence type="ECO:0000256" key="5">
    <source>
        <dbReference type="ARBA" id="ARBA00012019"/>
    </source>
</evidence>
<evidence type="ECO:0000259" key="17">
    <source>
        <dbReference type="PROSITE" id="PS50255"/>
    </source>
</evidence>
<keyword evidence="19" id="KW-1185">Reference proteome</keyword>
<dbReference type="EC" id="1.14.19.18" evidence="5"/>
<comment type="similarity">
    <text evidence="4">Belongs to the fatty acid desaturase type 1 family.</text>
</comment>
<comment type="caution">
    <text evidence="18">The sequence shown here is derived from an EMBL/GenBank/DDBJ whole genome shotgun (WGS) entry which is preliminary data.</text>
</comment>
<dbReference type="RefSeq" id="XP_027608935.1">
    <property type="nucleotide sequence ID" value="XM_027753134.1"/>
</dbReference>
<dbReference type="GO" id="GO:0016020">
    <property type="term" value="C:membrane"/>
    <property type="evidence" value="ECO:0007669"/>
    <property type="project" value="UniProtKB-SubCell"/>
</dbReference>
<keyword evidence="7" id="KW-0349">Heme</keyword>
<evidence type="ECO:0000256" key="15">
    <source>
        <dbReference type="ARBA" id="ARBA00023136"/>
    </source>
</evidence>
<keyword evidence="13" id="KW-0408">Iron</keyword>
<dbReference type="STRING" id="139825.A0A401G778"/>
<keyword evidence="8 16" id="KW-0812">Transmembrane</keyword>
<evidence type="ECO:0000256" key="1">
    <source>
        <dbReference type="ARBA" id="ARBA00004141"/>
    </source>
</evidence>
<dbReference type="GO" id="GO:0046872">
    <property type="term" value="F:metal ion binding"/>
    <property type="evidence" value="ECO:0007669"/>
    <property type="project" value="UniProtKB-KW"/>
</dbReference>
<evidence type="ECO:0000256" key="11">
    <source>
        <dbReference type="ARBA" id="ARBA00022989"/>
    </source>
</evidence>
<feature type="transmembrane region" description="Helical" evidence="16">
    <location>
        <begin position="324"/>
        <end position="344"/>
    </location>
</feature>
<name>A0A401G778_9APHY</name>
<comment type="subcellular location">
    <subcellularLocation>
        <location evidence="1">Membrane</location>
        <topology evidence="1">Multi-pass membrane protein</topology>
    </subcellularLocation>
</comment>
<keyword evidence="10" id="KW-0746">Sphingolipid metabolism</keyword>
<keyword evidence="15 16" id="KW-0472">Membrane</keyword>
<dbReference type="GO" id="GO:0016717">
    <property type="term" value="F:oxidoreductase activity, acting on paired donors, with oxidation of a pair of donors resulting in the reduction of molecular oxygen to two molecules of water"/>
    <property type="evidence" value="ECO:0007669"/>
    <property type="project" value="TreeGrafter"/>
</dbReference>
<dbReference type="InterPro" id="IPR005804">
    <property type="entry name" value="FA_desaturase_dom"/>
</dbReference>
<dbReference type="InterPro" id="IPR012171">
    <property type="entry name" value="Fatty_acid_desaturase"/>
</dbReference>
<comment type="pathway">
    <text evidence="2">Lipid metabolism; sphingolipid metabolism.</text>
</comment>
<evidence type="ECO:0000256" key="9">
    <source>
        <dbReference type="ARBA" id="ARBA00022723"/>
    </source>
</evidence>
<feature type="transmembrane region" description="Helical" evidence="16">
    <location>
        <begin position="389"/>
        <end position="408"/>
    </location>
</feature>
<dbReference type="Pfam" id="PF00173">
    <property type="entry name" value="Cyt-b5"/>
    <property type="match status" value="1"/>
</dbReference>
<dbReference type="Gene3D" id="3.10.120.10">
    <property type="entry name" value="Cytochrome b5-like heme/steroid binding domain"/>
    <property type="match status" value="1"/>
</dbReference>
<feature type="transmembrane region" description="Helical" evidence="16">
    <location>
        <begin position="284"/>
        <end position="303"/>
    </location>
</feature>
<dbReference type="PROSITE" id="PS50255">
    <property type="entry name" value="CYTOCHROME_B5_2"/>
    <property type="match status" value="1"/>
</dbReference>
<evidence type="ECO:0000256" key="14">
    <source>
        <dbReference type="ARBA" id="ARBA00023098"/>
    </source>
</evidence>
<gene>
    <name evidence="18" type="ORF">SCP_0109040</name>
</gene>
<dbReference type="SMART" id="SM01117">
    <property type="entry name" value="Cyt-b5"/>
    <property type="match status" value="1"/>
</dbReference>
<keyword evidence="12" id="KW-0560">Oxidoreductase</keyword>